<dbReference type="GO" id="GO:0071555">
    <property type="term" value="P:cell wall organization"/>
    <property type="evidence" value="ECO:0007669"/>
    <property type="project" value="UniProtKB-KW"/>
</dbReference>
<evidence type="ECO:0000256" key="2">
    <source>
        <dbReference type="ARBA" id="ARBA00011901"/>
    </source>
</evidence>
<dbReference type="STRING" id="39480.EUAN_08360"/>
<protein>
    <recommendedName>
        <fullName evidence="2">N-acetylmuramoyl-L-alanine amidase</fullName>
        <ecNumber evidence="2">3.5.1.28</ecNumber>
    </recommendedName>
</protein>
<gene>
    <name evidence="6" type="primary">cwlA</name>
    <name evidence="6" type="ORF">EUAN_08360</name>
</gene>
<evidence type="ECO:0000313" key="7">
    <source>
        <dbReference type="Proteomes" id="UP000180254"/>
    </source>
</evidence>
<dbReference type="PANTHER" id="PTHR30417:SF1">
    <property type="entry name" value="N-ACETYLMURAMOYL-L-ALANINE AMIDASE AMID"/>
    <property type="match status" value="1"/>
</dbReference>
<dbReference type="EC" id="3.5.1.28" evidence="2"/>
<dbReference type="GO" id="GO:0009254">
    <property type="term" value="P:peptidoglycan turnover"/>
    <property type="evidence" value="ECO:0007669"/>
    <property type="project" value="TreeGrafter"/>
</dbReference>
<keyword evidence="3 6" id="KW-0378">Hydrolase</keyword>
<name>A0A1S1V8Y0_9FIRM</name>
<dbReference type="EMBL" id="MKIE01000002">
    <property type="protein sequence ID" value="OHW63052.1"/>
    <property type="molecule type" value="Genomic_DNA"/>
</dbReference>
<dbReference type="Proteomes" id="UP000180254">
    <property type="component" value="Unassembled WGS sequence"/>
</dbReference>
<dbReference type="RefSeq" id="WP_071061971.1">
    <property type="nucleotide sequence ID" value="NZ_MKIE01000002.1"/>
</dbReference>
<dbReference type="Gene3D" id="3.40.80.10">
    <property type="entry name" value="Peptidoglycan recognition protein-like"/>
    <property type="match status" value="1"/>
</dbReference>
<dbReference type="SUPFAM" id="SSF55846">
    <property type="entry name" value="N-acetylmuramoyl-L-alanine amidase-like"/>
    <property type="match status" value="1"/>
</dbReference>
<dbReference type="InterPro" id="IPR002502">
    <property type="entry name" value="Amidase_domain"/>
</dbReference>
<accession>A0A1S1V8Y0</accession>
<sequence>MLPIQFMPVKYNFNKGTNKPKYIVIHDTGNPTASAENHFRYFNGGNRGASAHYFIDQDNIIQIIRDEDSAWHVGDGRGKYGITNSNSIGIEICLPGNKERSVAHAIDLTVELMQKHNIPLDRVVRHYDASRKYCPNFMRSDNWAKWIEFKARVANQLGGNGMKEQDIRNIVRDEMKQLMLGESQIRALVKSEVDKAVKQSKYDTAGTVDTHWAYKDLVELNTRLSQAGAPGISSTNLNDLATRGEVIRMLNISTKTGCSCK</sequence>
<feature type="domain" description="N-acetylmuramoyl-L-alanine amidase" evidence="5">
    <location>
        <begin position="10"/>
        <end position="153"/>
    </location>
</feature>
<dbReference type="InterPro" id="IPR036505">
    <property type="entry name" value="Amidase/PGRP_sf"/>
</dbReference>
<keyword evidence="7" id="KW-1185">Reference proteome</keyword>
<dbReference type="CDD" id="cd06583">
    <property type="entry name" value="PGRP"/>
    <property type="match status" value="1"/>
</dbReference>
<comment type="caution">
    <text evidence="6">The sequence shown here is derived from an EMBL/GenBank/DDBJ whole genome shotgun (WGS) entry which is preliminary data.</text>
</comment>
<reference evidence="6 7" key="1">
    <citation type="submission" date="2016-09" db="EMBL/GenBank/DDBJ databases">
        <title>Genome sequence of Eubacterium angustum.</title>
        <authorList>
            <person name="Poehlein A."/>
            <person name="Daniel R."/>
        </authorList>
    </citation>
    <scope>NUCLEOTIDE SEQUENCE [LARGE SCALE GENOMIC DNA]</scope>
    <source>
        <strain evidence="6 7">DSM 1989</strain>
    </source>
</reference>
<dbReference type="InterPro" id="IPR051206">
    <property type="entry name" value="NAMLAA_amidase_2"/>
</dbReference>
<dbReference type="SMART" id="SM00644">
    <property type="entry name" value="Ami_2"/>
    <property type="match status" value="1"/>
</dbReference>
<proteinExistence type="predicted"/>
<evidence type="ECO:0000313" key="6">
    <source>
        <dbReference type="EMBL" id="OHW63052.1"/>
    </source>
</evidence>
<evidence type="ECO:0000256" key="1">
    <source>
        <dbReference type="ARBA" id="ARBA00001561"/>
    </source>
</evidence>
<dbReference type="GO" id="GO:0008745">
    <property type="term" value="F:N-acetylmuramoyl-L-alanine amidase activity"/>
    <property type="evidence" value="ECO:0007669"/>
    <property type="project" value="UniProtKB-EC"/>
</dbReference>
<dbReference type="PANTHER" id="PTHR30417">
    <property type="entry name" value="N-ACETYLMURAMOYL-L-ALANINE AMIDASE AMID"/>
    <property type="match status" value="1"/>
</dbReference>
<evidence type="ECO:0000256" key="4">
    <source>
        <dbReference type="ARBA" id="ARBA00023316"/>
    </source>
</evidence>
<dbReference type="AlphaFoldDB" id="A0A1S1V8Y0"/>
<dbReference type="GO" id="GO:0009253">
    <property type="term" value="P:peptidoglycan catabolic process"/>
    <property type="evidence" value="ECO:0007669"/>
    <property type="project" value="InterPro"/>
</dbReference>
<dbReference type="Pfam" id="PF01510">
    <property type="entry name" value="Amidase_2"/>
    <property type="match status" value="1"/>
</dbReference>
<evidence type="ECO:0000259" key="5">
    <source>
        <dbReference type="SMART" id="SM00644"/>
    </source>
</evidence>
<keyword evidence="4" id="KW-0961">Cell wall biogenesis/degradation</keyword>
<evidence type="ECO:0000256" key="3">
    <source>
        <dbReference type="ARBA" id="ARBA00022801"/>
    </source>
</evidence>
<organism evidence="6 7">
    <name type="scientific">Andreesenia angusta</name>
    <dbReference type="NCBI Taxonomy" id="39480"/>
    <lineage>
        <taxon>Bacteria</taxon>
        <taxon>Bacillati</taxon>
        <taxon>Bacillota</taxon>
        <taxon>Tissierellia</taxon>
        <taxon>Tissierellales</taxon>
        <taxon>Gottschalkiaceae</taxon>
        <taxon>Andreesenia</taxon>
    </lineage>
</organism>
<comment type="catalytic activity">
    <reaction evidence="1">
        <text>Hydrolyzes the link between N-acetylmuramoyl residues and L-amino acid residues in certain cell-wall glycopeptides.</text>
        <dbReference type="EC" id="3.5.1.28"/>
    </reaction>
</comment>